<organism evidence="1 2">
    <name type="scientific">Meloidogyne floridensis</name>
    <dbReference type="NCBI Taxonomy" id="298350"/>
    <lineage>
        <taxon>Eukaryota</taxon>
        <taxon>Metazoa</taxon>
        <taxon>Ecdysozoa</taxon>
        <taxon>Nematoda</taxon>
        <taxon>Chromadorea</taxon>
        <taxon>Rhabditida</taxon>
        <taxon>Tylenchina</taxon>
        <taxon>Tylenchomorpha</taxon>
        <taxon>Tylenchoidea</taxon>
        <taxon>Meloidogynidae</taxon>
        <taxon>Meloidogyninae</taxon>
        <taxon>Meloidogyne</taxon>
    </lineage>
</organism>
<dbReference type="AlphaFoldDB" id="A0A915NGS7"/>
<reference evidence="2" key="1">
    <citation type="submission" date="2022-11" db="UniProtKB">
        <authorList>
            <consortium name="WormBaseParasite"/>
        </authorList>
    </citation>
    <scope>IDENTIFICATION</scope>
</reference>
<dbReference type="WBParaSite" id="scf7180000418534.g2535">
    <property type="protein sequence ID" value="scf7180000418534.g2535"/>
    <property type="gene ID" value="scf7180000418534.g2535"/>
</dbReference>
<protein>
    <submittedName>
        <fullName evidence="2">Uncharacterized protein</fullName>
    </submittedName>
</protein>
<keyword evidence="1" id="KW-1185">Reference proteome</keyword>
<dbReference type="Proteomes" id="UP000887560">
    <property type="component" value="Unplaced"/>
</dbReference>
<evidence type="ECO:0000313" key="1">
    <source>
        <dbReference type="Proteomes" id="UP000887560"/>
    </source>
</evidence>
<name>A0A915NGS7_9BILA</name>
<evidence type="ECO:0000313" key="2">
    <source>
        <dbReference type="WBParaSite" id="scf7180000418534.g2535"/>
    </source>
</evidence>
<proteinExistence type="predicted"/>
<sequence>MCERMVTYYFLSSPHFVLKRSFSTAALKVRGDYRERQGFNLVDKRDEKSLPWSNSYRLWKWYRPEKDAKEVENVYNDGMYRHNNKVFQHEQKTQNWWSSTNGKEQYTTLKNGRYVSGPTREVPRHLNFQNQSHSNNMTRIDDSLNVRRRGKLLDPQQEFGSVRAKLNHILFDEYIGGECSLSTILDWADQMRSSKVEETPLLNLIGRLQMMGQHSLIPPLYNAFLKSFEAKPYANRPEILLPAIANAFQYFIFRVGKSVKNGELNMDFCALQIQEMASFLRNCWPCPLADSIDYVFRWKLGDKLALQLYQAFLREPSERNLYADRYHIFFPWMIEVIDDKKKRGRNEWVAVLVKLIDLNLNKLLPNFMRGKLHSEIGNLFNYACKNRNFDVAEKVWDYCKITGLSHRFSVNSLFLFTLYHWMNGRKMEAKTIASVLQSRIRFLRDVSNNKFSEDKVMEEMEEWKNIRDRFLEINRSYKDIMEK</sequence>
<accession>A0A915NGS7</accession>